<protein>
    <submittedName>
        <fullName evidence="2">Putative ixodes 26 kDa salivary protein</fullName>
    </submittedName>
</protein>
<organism evidence="2">
    <name type="scientific">Ixodes ricinus</name>
    <name type="common">Common tick</name>
    <name type="synonym">Acarus ricinus</name>
    <dbReference type="NCBI Taxonomy" id="34613"/>
    <lineage>
        <taxon>Eukaryota</taxon>
        <taxon>Metazoa</taxon>
        <taxon>Ecdysozoa</taxon>
        <taxon>Arthropoda</taxon>
        <taxon>Chelicerata</taxon>
        <taxon>Arachnida</taxon>
        <taxon>Acari</taxon>
        <taxon>Parasitiformes</taxon>
        <taxon>Ixodida</taxon>
        <taxon>Ixodoidea</taxon>
        <taxon>Ixodidae</taxon>
        <taxon>Ixodinae</taxon>
        <taxon>Ixodes</taxon>
    </lineage>
</organism>
<reference evidence="2" key="1">
    <citation type="submission" date="2012-12" db="EMBL/GenBank/DDBJ databases">
        <title>Identification and characterization of a phenylalanine ammonia-lyase gene family in Isatis indigotica Fort.</title>
        <authorList>
            <person name="Liu Q."/>
            <person name="Chen J."/>
            <person name="Zhou X."/>
            <person name="Di P."/>
            <person name="Xiao Y."/>
            <person name="Xuan H."/>
            <person name="Zhang L."/>
            <person name="Chen W."/>
        </authorList>
    </citation>
    <scope>NUCLEOTIDE SEQUENCE</scope>
    <source>
        <tissue evidence="2">Salivary gland</tissue>
    </source>
</reference>
<feature type="chain" id="PRO_5005516447" evidence="1">
    <location>
        <begin position="22"/>
        <end position="221"/>
    </location>
</feature>
<evidence type="ECO:0000256" key="1">
    <source>
        <dbReference type="SAM" id="SignalP"/>
    </source>
</evidence>
<accession>A0A0K8R9Q5</accession>
<keyword evidence="1" id="KW-0732">Signal</keyword>
<proteinExistence type="evidence at transcript level"/>
<dbReference type="AlphaFoldDB" id="A0A0K8R9Q5"/>
<dbReference type="EMBL" id="GADI01006624">
    <property type="protein sequence ID" value="JAA67184.1"/>
    <property type="molecule type" value="mRNA"/>
</dbReference>
<sequence length="221" mass="25691">MRGFIGALAFALFAFCIAGQAGPHTTVRRKHLPKRIITIAYLLDGNGFSKEEASKVEEWLRLVQQEAQHKLKEEFQVEITFIITEINMTDSNLTEKIINWSSGGLIRATTFLEYVKQYYKTRKNPDIICVITKDKMCDEDRAGYLAYFKHKTLCKAMVPMLLTYNQTKATDAGEHLYKLVEKSADTDKVKPWNEYYHTTSNKGKWKKYFRKCKKNQETSKH</sequence>
<name>A0A0K8R9Q5_IXORI</name>
<feature type="signal peptide" evidence="1">
    <location>
        <begin position="1"/>
        <end position="21"/>
    </location>
</feature>
<evidence type="ECO:0000313" key="2">
    <source>
        <dbReference type="EMBL" id="JAA67184.1"/>
    </source>
</evidence>